<dbReference type="AlphaFoldDB" id="A0A9W8HXU8"/>
<dbReference type="Proteomes" id="UP001140094">
    <property type="component" value="Unassembled WGS sequence"/>
</dbReference>
<evidence type="ECO:0000313" key="6">
    <source>
        <dbReference type="Proteomes" id="UP001140094"/>
    </source>
</evidence>
<keyword evidence="2" id="KW-0964">Secreted</keyword>
<comment type="caution">
    <text evidence="5">The sequence shown here is derived from an EMBL/GenBank/DDBJ whole genome shotgun (WGS) entry which is preliminary data.</text>
</comment>
<organism evidence="5 6">
    <name type="scientific">Coemansia guatemalensis</name>
    <dbReference type="NCBI Taxonomy" id="2761395"/>
    <lineage>
        <taxon>Eukaryota</taxon>
        <taxon>Fungi</taxon>
        <taxon>Fungi incertae sedis</taxon>
        <taxon>Zoopagomycota</taxon>
        <taxon>Kickxellomycotina</taxon>
        <taxon>Kickxellomycetes</taxon>
        <taxon>Kickxellales</taxon>
        <taxon>Kickxellaceae</taxon>
        <taxon>Coemansia</taxon>
    </lineage>
</organism>
<dbReference type="GO" id="GO:0005576">
    <property type="term" value="C:extracellular region"/>
    <property type="evidence" value="ECO:0007669"/>
    <property type="project" value="UniProtKB-SubCell"/>
</dbReference>
<keyword evidence="6" id="KW-1185">Reference proteome</keyword>
<gene>
    <name evidence="5" type="ORF">H4R20_003570</name>
</gene>
<sequence>MAAAADDPELSSIIQVSAAKDTTIIRSPLGCDECPDRDCSKCTLGRNDTLVVQSVGRLWHSHALVGFDMGINGSRVTKCVVRMPPFVERPKEKTVATVEEAVFYDWDEDSVTAVNAPPPKRPLAHYQLEPLADHLEPVDITPACQDAIGGVFSIYFSSIAGGYTFPSREAGKPAILEILAHS</sequence>
<dbReference type="InterPro" id="IPR055372">
    <property type="entry name" value="CBM96"/>
</dbReference>
<evidence type="ECO:0000256" key="3">
    <source>
        <dbReference type="ARBA" id="ARBA00022729"/>
    </source>
</evidence>
<evidence type="ECO:0000259" key="4">
    <source>
        <dbReference type="Pfam" id="PF24517"/>
    </source>
</evidence>
<name>A0A9W8HXU8_9FUNG</name>
<comment type="subcellular location">
    <subcellularLocation>
        <location evidence="1">Secreted</location>
    </subcellularLocation>
</comment>
<dbReference type="OrthoDB" id="5555675at2759"/>
<evidence type="ECO:0000313" key="5">
    <source>
        <dbReference type="EMBL" id="KAJ2801705.1"/>
    </source>
</evidence>
<protein>
    <recommendedName>
        <fullName evidence="4">Carbohydrate-binding module family 96 domain-containing protein</fullName>
    </recommendedName>
</protein>
<reference evidence="5" key="1">
    <citation type="submission" date="2022-07" db="EMBL/GenBank/DDBJ databases">
        <title>Phylogenomic reconstructions and comparative analyses of Kickxellomycotina fungi.</title>
        <authorList>
            <person name="Reynolds N.K."/>
            <person name="Stajich J.E."/>
            <person name="Barry K."/>
            <person name="Grigoriev I.V."/>
            <person name="Crous P."/>
            <person name="Smith M.E."/>
        </authorList>
    </citation>
    <scope>NUCLEOTIDE SEQUENCE</scope>
    <source>
        <strain evidence="5">NRRL 1565</strain>
    </source>
</reference>
<accession>A0A9W8HXU8</accession>
<keyword evidence="3" id="KW-0732">Signal</keyword>
<feature type="domain" description="Carbohydrate-binding module family 96" evidence="4">
    <location>
        <begin position="45"/>
        <end position="176"/>
    </location>
</feature>
<evidence type="ECO:0000256" key="2">
    <source>
        <dbReference type="ARBA" id="ARBA00022525"/>
    </source>
</evidence>
<dbReference type="EMBL" id="JANBUO010000769">
    <property type="protein sequence ID" value="KAJ2801705.1"/>
    <property type="molecule type" value="Genomic_DNA"/>
</dbReference>
<evidence type="ECO:0000256" key="1">
    <source>
        <dbReference type="ARBA" id="ARBA00004613"/>
    </source>
</evidence>
<proteinExistence type="predicted"/>
<dbReference type="Pfam" id="PF24517">
    <property type="entry name" value="CBM96"/>
    <property type="match status" value="1"/>
</dbReference>